<comment type="caution">
    <text evidence="1">The sequence shown here is derived from an EMBL/GenBank/DDBJ whole genome shotgun (WGS) entry which is preliminary data.</text>
</comment>
<dbReference type="AlphaFoldDB" id="E6QUK4"/>
<protein>
    <submittedName>
        <fullName evidence="1">Uncharacterized protein</fullName>
    </submittedName>
</protein>
<name>E6QUK4_9ZZZZ</name>
<evidence type="ECO:0000313" key="1">
    <source>
        <dbReference type="EMBL" id="CBI10927.1"/>
    </source>
</evidence>
<reference evidence="1" key="1">
    <citation type="submission" date="2009-10" db="EMBL/GenBank/DDBJ databases">
        <title>Diversity of trophic interactions inside an arsenic-rich microbial ecosystem.</title>
        <authorList>
            <person name="Bertin P.N."/>
            <person name="Heinrich-Salmeron A."/>
            <person name="Pelletier E."/>
            <person name="Goulhen-Chollet F."/>
            <person name="Arsene-Ploetze F."/>
            <person name="Gallien S."/>
            <person name="Calteau A."/>
            <person name="Vallenet D."/>
            <person name="Casiot C."/>
            <person name="Chane-Woon-Ming B."/>
            <person name="Giloteaux L."/>
            <person name="Barakat M."/>
            <person name="Bonnefoy V."/>
            <person name="Bruneel O."/>
            <person name="Chandler M."/>
            <person name="Cleiss J."/>
            <person name="Duran R."/>
            <person name="Elbaz-Poulichet F."/>
            <person name="Fonknechten N."/>
            <person name="Lauga B."/>
            <person name="Mornico D."/>
            <person name="Ortet P."/>
            <person name="Schaeffer C."/>
            <person name="Siguier P."/>
            <person name="Alexander Thil Smith A."/>
            <person name="Van Dorsselaer A."/>
            <person name="Weissenbach J."/>
            <person name="Medigue C."/>
            <person name="Le Paslier D."/>
        </authorList>
    </citation>
    <scope>NUCLEOTIDE SEQUENCE</scope>
</reference>
<accession>E6QUK4</accession>
<proteinExistence type="predicted"/>
<gene>
    <name evidence="1" type="ORF">CARN7_1730</name>
</gene>
<sequence length="94" mass="10462">MSKAENPLFGQKVFFQRSWRPLGEISEFCPNFQIDTTIHRSKSHASHGLQRFASLINRTLLLWGLNSTRAETGFDSVGQASACRRGKKHGGLSG</sequence>
<organism evidence="1">
    <name type="scientific">mine drainage metagenome</name>
    <dbReference type="NCBI Taxonomy" id="410659"/>
    <lineage>
        <taxon>unclassified sequences</taxon>
        <taxon>metagenomes</taxon>
        <taxon>ecological metagenomes</taxon>
    </lineage>
</organism>
<dbReference type="EMBL" id="CABR01000113">
    <property type="protein sequence ID" value="CBI10927.1"/>
    <property type="molecule type" value="Genomic_DNA"/>
</dbReference>